<reference evidence="2 3" key="1">
    <citation type="submission" date="2019-12" db="EMBL/GenBank/DDBJ databases">
        <title>Genomic-based taxomic classification of the family Erythrobacteraceae.</title>
        <authorList>
            <person name="Xu L."/>
        </authorList>
    </citation>
    <scope>NUCLEOTIDE SEQUENCE [LARGE SCALE GENOMIC DNA]</scope>
    <source>
        <strain evidence="2 3">DSM 18604</strain>
    </source>
</reference>
<name>A0A845A2S4_9SPHN</name>
<dbReference type="EMBL" id="WTYQ01000001">
    <property type="protein sequence ID" value="MXP24502.1"/>
    <property type="molecule type" value="Genomic_DNA"/>
</dbReference>
<organism evidence="2 3">
    <name type="scientific">Altericroceibacterium indicum</name>
    <dbReference type="NCBI Taxonomy" id="374177"/>
    <lineage>
        <taxon>Bacteria</taxon>
        <taxon>Pseudomonadati</taxon>
        <taxon>Pseudomonadota</taxon>
        <taxon>Alphaproteobacteria</taxon>
        <taxon>Sphingomonadales</taxon>
        <taxon>Erythrobacteraceae</taxon>
        <taxon>Altericroceibacterium</taxon>
    </lineage>
</organism>
<evidence type="ECO:0000259" key="1">
    <source>
        <dbReference type="Pfam" id="PF21777"/>
    </source>
</evidence>
<dbReference type="Pfam" id="PF21777">
    <property type="entry name" value="SDR-like"/>
    <property type="match status" value="1"/>
</dbReference>
<dbReference type="Proteomes" id="UP000460561">
    <property type="component" value="Unassembled WGS sequence"/>
</dbReference>
<dbReference type="InterPro" id="IPR048623">
    <property type="entry name" value="SDR-like_proteobact"/>
</dbReference>
<evidence type="ECO:0000313" key="2">
    <source>
        <dbReference type="EMBL" id="MXP24502.1"/>
    </source>
</evidence>
<dbReference type="AlphaFoldDB" id="A0A845A2S4"/>
<accession>A0A845A2S4</accession>
<sequence length="108" mass="11399">MTQAILPITDLPAQALDAAAHFHAEYLPQARELLEGPVDALLLHFPSDDPAQRGWQLAAVQSLARMAAPKRVNGIAGPEQPSAADIADWLEAAPGITGQLLRFGGNAL</sequence>
<keyword evidence="3" id="KW-1185">Reference proteome</keyword>
<proteinExistence type="predicted"/>
<dbReference type="RefSeq" id="WP_160737736.1">
    <property type="nucleotide sequence ID" value="NZ_WTYQ01000001.1"/>
</dbReference>
<gene>
    <name evidence="2" type="ORF">GRI39_00360</name>
</gene>
<evidence type="ECO:0000313" key="3">
    <source>
        <dbReference type="Proteomes" id="UP000460561"/>
    </source>
</evidence>
<protein>
    <recommendedName>
        <fullName evidence="1">Short chain dehydrogenase-like proteobacteria domain-containing protein</fullName>
    </recommendedName>
</protein>
<dbReference type="OrthoDB" id="7409402at2"/>
<comment type="caution">
    <text evidence="2">The sequence shown here is derived from an EMBL/GenBank/DDBJ whole genome shotgun (WGS) entry which is preliminary data.</text>
</comment>
<feature type="domain" description="Short chain dehydrogenase-like proteobacteria" evidence="1">
    <location>
        <begin position="7"/>
        <end position="102"/>
    </location>
</feature>